<feature type="transmembrane region" description="Helical" evidence="1">
    <location>
        <begin position="7"/>
        <end position="29"/>
    </location>
</feature>
<dbReference type="OrthoDB" id="9808689at2"/>
<dbReference type="EMBL" id="AMGO01000012">
    <property type="protein sequence ID" value="EKE44879.1"/>
    <property type="molecule type" value="Genomic_DNA"/>
</dbReference>
<dbReference type="InterPro" id="IPR003399">
    <property type="entry name" value="Mce/MlaD"/>
</dbReference>
<dbReference type="Pfam" id="PF02470">
    <property type="entry name" value="MlaD"/>
    <property type="match status" value="1"/>
</dbReference>
<organism evidence="3 4">
    <name type="scientific">Oceaniovalibus guishaninsula JLT2003</name>
    <dbReference type="NCBI Taxonomy" id="1231392"/>
    <lineage>
        <taxon>Bacteria</taxon>
        <taxon>Pseudomonadati</taxon>
        <taxon>Pseudomonadota</taxon>
        <taxon>Alphaproteobacteria</taxon>
        <taxon>Rhodobacterales</taxon>
        <taxon>Roseobacteraceae</taxon>
        <taxon>Oceaniovalibus</taxon>
    </lineage>
</organism>
<dbReference type="PATRIC" id="fig|1231392.3.peg.919"/>
<keyword evidence="1" id="KW-1133">Transmembrane helix</keyword>
<dbReference type="RefSeq" id="WP_007426067.1">
    <property type="nucleotide sequence ID" value="NZ_AMGO01000012.1"/>
</dbReference>
<evidence type="ECO:0000313" key="4">
    <source>
        <dbReference type="Proteomes" id="UP000006765"/>
    </source>
</evidence>
<accession>K2HPV1</accession>
<dbReference type="Proteomes" id="UP000006765">
    <property type="component" value="Unassembled WGS sequence"/>
</dbReference>
<comment type="caution">
    <text evidence="3">The sequence shown here is derived from an EMBL/GenBank/DDBJ whole genome shotgun (WGS) entry which is preliminary data.</text>
</comment>
<reference evidence="3 4" key="1">
    <citation type="journal article" date="2012" name="J. Bacteriol.">
        <title>Draft Genome Sequence of Oceaniovalibus guishaninsula JLT2003T.</title>
        <authorList>
            <person name="Tang K."/>
            <person name="Liu K."/>
            <person name="Jiao N."/>
        </authorList>
    </citation>
    <scope>NUCLEOTIDE SEQUENCE [LARGE SCALE GENOMIC DNA]</scope>
    <source>
        <strain evidence="3 4">JLT2003</strain>
    </source>
</reference>
<evidence type="ECO:0000256" key="1">
    <source>
        <dbReference type="SAM" id="Phobius"/>
    </source>
</evidence>
<dbReference type="Gene3D" id="1.20.120.330">
    <property type="entry name" value="Nucleotidyltransferases domain 2"/>
    <property type="match status" value="1"/>
</dbReference>
<keyword evidence="1" id="KW-0812">Transmembrane</keyword>
<dbReference type="AlphaFoldDB" id="K2HPV1"/>
<dbReference type="eggNOG" id="COG1463">
    <property type="taxonomic scope" value="Bacteria"/>
</dbReference>
<evidence type="ECO:0000313" key="3">
    <source>
        <dbReference type="EMBL" id="EKE44879.1"/>
    </source>
</evidence>
<dbReference type="PANTHER" id="PTHR36698:SF2">
    <property type="entry name" value="MCE_MLAD DOMAIN-CONTAINING PROTEIN"/>
    <property type="match status" value="1"/>
</dbReference>
<dbReference type="STRING" id="1231392.OCGS_0914"/>
<dbReference type="PANTHER" id="PTHR36698">
    <property type="entry name" value="BLL5892 PROTEIN"/>
    <property type="match status" value="1"/>
</dbReference>
<gene>
    <name evidence="3" type="ORF">OCGS_0914</name>
</gene>
<protein>
    <submittedName>
        <fullName evidence="3">Mce related protein</fullName>
    </submittedName>
</protein>
<feature type="domain" description="Mce/MlaD" evidence="2">
    <location>
        <begin position="37"/>
        <end position="113"/>
    </location>
</feature>
<evidence type="ECO:0000259" key="2">
    <source>
        <dbReference type="Pfam" id="PF02470"/>
    </source>
</evidence>
<keyword evidence="1" id="KW-0472">Membrane</keyword>
<name>K2HPV1_9RHOB</name>
<proteinExistence type="predicted"/>
<keyword evidence="4" id="KW-1185">Reference proteome</keyword>
<sequence length="571" mass="59450">METRANFILIGAFTLAGILGALGFFVWLASVQLDRQYETYGIFFDDVSGLDASGDVLFNGITVGKVIALRISDVDPSKVYAEIEVDAATPVREDTVAQLMSQGVTGVSYVSLSNSRREAPPLTAPDGETPIIPSRRSTVQQLVEDAPDLLTEATELLTRLQAFAGPENQAHVTEILGNLDAASGGLEQALTDFSAITGTVGDAAGQIGQFTERLDRIGAAAETTLGNADGTLQAATGAFGAAQTAIEQATPAIDSATAAFAQAENLMRDDIAQIVARLDDMTATLDRAIADLAARAGDTLDGFGSTADLLNARLVELEGTLDSADTAFAAVTEASESLDALVDGDGAALVSEARTVLDRVGSALASIETVFEQDVPAIVGDVRAAVSTATRAVDRVADDVTGFTAGLEPLTDDAGETLETATAAFRRATATLDRLDGSLDTADGALTSARDAFQAATDALDTDLEPTLSNIRSASDRIGEAAARVSDDLPQITSDLRALIGRADDVVAQVQSAVSDAAPGLSDFATGGLPELGRLAAEARTLVGSLDQLVRRIERDPARFILDERVPEYRR</sequence>